<feature type="non-terminal residue" evidence="1">
    <location>
        <position position="1"/>
    </location>
</feature>
<reference evidence="1 2" key="1">
    <citation type="submission" date="2020-02" db="EMBL/GenBank/DDBJ databases">
        <title>Broccoli isolated Pseudomonas sp.</title>
        <authorList>
            <person name="Fujikawa T."/>
            <person name="Sawada H."/>
        </authorList>
    </citation>
    <scope>NUCLEOTIDE SEQUENCE [LARGE SCALE GENOMIC DNA]</scope>
    <source>
        <strain evidence="1 2">JCM 32154</strain>
    </source>
</reference>
<evidence type="ECO:0000313" key="1">
    <source>
        <dbReference type="EMBL" id="NES12135.1"/>
    </source>
</evidence>
<name>A0A6I5RWX1_9PSED</name>
<feature type="non-terminal residue" evidence="1">
    <location>
        <position position="245"/>
    </location>
</feature>
<sequence>DEREGVMLKVPVQSKVVSVTSSSGVTKNVVFKFIGMGLSMETSDVTIKAGIPNVYEAHNALWAGGSLDNAPDNCFSTTPIGGYSARVFRFFWLSRNGQACAKQALFAFGRMYFYGIIGAYQLTTPNPLGMQPGTYTGSVVYTLGPGMDFDFGDVIIPSASTLTINFTLEVNHVFAVQFPPNSDRLALIPEGGWQQWLNRGRRPEKLFANQSFQLWNSGVFKMQIQCEYPVGDRCGIRMGSGHVVP</sequence>
<dbReference type="EMBL" id="JAAHBT010000503">
    <property type="protein sequence ID" value="NES12135.1"/>
    <property type="molecule type" value="Genomic_DNA"/>
</dbReference>
<dbReference type="Proteomes" id="UP000471751">
    <property type="component" value="Unassembled WGS sequence"/>
</dbReference>
<accession>A0A6I5RWX1</accession>
<comment type="caution">
    <text evidence="1">The sequence shown here is derived from an EMBL/GenBank/DDBJ whole genome shotgun (WGS) entry which is preliminary data.</text>
</comment>
<evidence type="ECO:0000313" key="2">
    <source>
        <dbReference type="Proteomes" id="UP000471751"/>
    </source>
</evidence>
<organism evidence="1 2">
    <name type="scientific">Pseudomonas laurentiana</name>
    <dbReference type="NCBI Taxonomy" id="2364649"/>
    <lineage>
        <taxon>Bacteria</taxon>
        <taxon>Pseudomonadati</taxon>
        <taxon>Pseudomonadota</taxon>
        <taxon>Gammaproteobacteria</taxon>
        <taxon>Pseudomonadales</taxon>
        <taxon>Pseudomonadaceae</taxon>
        <taxon>Pseudomonas</taxon>
    </lineage>
</organism>
<protein>
    <submittedName>
        <fullName evidence="1">Uncharacterized protein</fullName>
    </submittedName>
</protein>
<keyword evidence="2" id="KW-1185">Reference proteome</keyword>
<gene>
    <name evidence="1" type="ORF">G3O07_24310</name>
</gene>
<proteinExistence type="predicted"/>
<dbReference type="AlphaFoldDB" id="A0A6I5RWX1"/>